<evidence type="ECO:0000313" key="1">
    <source>
        <dbReference type="EMBL" id="NEI72480.1"/>
    </source>
</evidence>
<accession>A0A6L9UEM5</accession>
<dbReference type="AlphaFoldDB" id="A0A6L9UEM5"/>
<organism evidence="1 2">
    <name type="scientific">Rhizobium lusitanum</name>
    <dbReference type="NCBI Taxonomy" id="293958"/>
    <lineage>
        <taxon>Bacteria</taxon>
        <taxon>Pseudomonadati</taxon>
        <taxon>Pseudomonadota</taxon>
        <taxon>Alphaproteobacteria</taxon>
        <taxon>Hyphomicrobiales</taxon>
        <taxon>Rhizobiaceae</taxon>
        <taxon>Rhizobium/Agrobacterium group</taxon>
        <taxon>Rhizobium</taxon>
    </lineage>
</organism>
<sequence>MPAQADFDVGDFADRLAAMSDDELFETMQRLEDEREDIRPDERDGSDVFAKITLVETAIEDRFPGQLLARYKDWQQRRAAS</sequence>
<reference evidence="1 2" key="1">
    <citation type="submission" date="2019-12" db="EMBL/GenBank/DDBJ databases">
        <title>Rhizobium genotypes associated with high levels of biological nitrogen fixation by grain legumes in a temperate-maritime cropping system.</title>
        <authorList>
            <person name="Maluk M."/>
            <person name="Francesc Ferrando Molina F."/>
            <person name="Lopez Del Egido L."/>
            <person name="Lafos M."/>
            <person name="Langarica-Fuentes A."/>
            <person name="Gebre Yohannes G."/>
            <person name="Young M.W."/>
            <person name="Martin P."/>
            <person name="Gantlett R."/>
            <person name="Kenicer G."/>
            <person name="Hawes C."/>
            <person name="Begg G.S."/>
            <person name="Quilliam R.S."/>
            <person name="Squire G.R."/>
            <person name="Poole P.S."/>
            <person name="Young P.W."/>
            <person name="Iannetta P.M."/>
            <person name="James E.K."/>
        </authorList>
    </citation>
    <scope>NUCLEOTIDE SEQUENCE [LARGE SCALE GENOMIC DNA]</scope>
    <source>
        <strain evidence="1 2">JHI1118</strain>
    </source>
</reference>
<protein>
    <submittedName>
        <fullName evidence="1">Uncharacterized protein</fullName>
    </submittedName>
</protein>
<proteinExistence type="predicted"/>
<dbReference type="EMBL" id="WUEY01000012">
    <property type="protein sequence ID" value="NEI72480.1"/>
    <property type="molecule type" value="Genomic_DNA"/>
</dbReference>
<evidence type="ECO:0000313" key="2">
    <source>
        <dbReference type="Proteomes" id="UP000483035"/>
    </source>
</evidence>
<dbReference type="Proteomes" id="UP000483035">
    <property type="component" value="Unassembled WGS sequence"/>
</dbReference>
<gene>
    <name evidence="1" type="ORF">GR212_23180</name>
</gene>
<name>A0A6L9UEM5_9HYPH</name>
<dbReference type="RefSeq" id="WP_163989935.1">
    <property type="nucleotide sequence ID" value="NZ_WUEY01000012.1"/>
</dbReference>
<comment type="caution">
    <text evidence="1">The sequence shown here is derived from an EMBL/GenBank/DDBJ whole genome shotgun (WGS) entry which is preliminary data.</text>
</comment>